<dbReference type="Gene3D" id="2.60.200.20">
    <property type="match status" value="1"/>
</dbReference>
<feature type="binding site" evidence="4">
    <location>
        <begin position="1043"/>
        <end position="1050"/>
    </location>
    <ligand>
        <name>ATP</name>
        <dbReference type="ChEBI" id="CHEBI:30616"/>
    </ligand>
</feature>
<feature type="domain" description="FHA" evidence="6">
    <location>
        <begin position="125"/>
        <end position="173"/>
    </location>
</feature>
<dbReference type="PROSITE" id="PS50901">
    <property type="entry name" value="FTSK"/>
    <property type="match status" value="2"/>
</dbReference>
<dbReference type="Pfam" id="PF16697">
    <property type="entry name" value="Yop-YscD_cpl"/>
    <property type="match status" value="1"/>
</dbReference>
<name>A0A2M8WVM8_9MICO</name>
<evidence type="ECO:0000313" key="8">
    <source>
        <dbReference type="EMBL" id="PJI94981.1"/>
    </source>
</evidence>
<dbReference type="SMART" id="SM00240">
    <property type="entry name" value="FHA"/>
    <property type="match status" value="1"/>
</dbReference>
<protein>
    <submittedName>
        <fullName evidence="8">S-DNA-T family DNA segregation ATPase FtsK/SpoIIIE</fullName>
    </submittedName>
</protein>
<gene>
    <name evidence="8" type="ORF">CLV34_0833</name>
</gene>
<dbReference type="SMART" id="SM00382">
    <property type="entry name" value="AAA"/>
    <property type="match status" value="2"/>
</dbReference>
<dbReference type="EMBL" id="PGTZ01000006">
    <property type="protein sequence ID" value="PJI94981.1"/>
    <property type="molecule type" value="Genomic_DNA"/>
</dbReference>
<comment type="caution">
    <text evidence="8">The sequence shown here is derived from an EMBL/GenBank/DDBJ whole genome shotgun (WGS) entry which is preliminary data.</text>
</comment>
<dbReference type="CDD" id="cd01127">
    <property type="entry name" value="TrwB_TraG_TraD_VirD4"/>
    <property type="match status" value="1"/>
</dbReference>
<accession>A0A2M8WVM8</accession>
<dbReference type="OrthoDB" id="9807790at2"/>
<evidence type="ECO:0000256" key="2">
    <source>
        <dbReference type="ARBA" id="ARBA00022741"/>
    </source>
</evidence>
<feature type="binding site" evidence="4">
    <location>
        <begin position="716"/>
        <end position="723"/>
    </location>
    <ligand>
        <name>ATP</name>
        <dbReference type="ChEBI" id="CHEBI:30616"/>
    </ligand>
</feature>
<dbReference type="SUPFAM" id="SSF49879">
    <property type="entry name" value="SMAD/FHA domain"/>
    <property type="match status" value="1"/>
</dbReference>
<proteinExistence type="predicted"/>
<feature type="domain" description="FtsK" evidence="7">
    <location>
        <begin position="1026"/>
        <end position="1217"/>
    </location>
</feature>
<dbReference type="InterPro" id="IPR027417">
    <property type="entry name" value="P-loop_NTPase"/>
</dbReference>
<reference evidence="8 9" key="1">
    <citation type="submission" date="2017-11" db="EMBL/GenBank/DDBJ databases">
        <title>Genomic Encyclopedia of Archaeal and Bacterial Type Strains, Phase II (KMG-II): From Individual Species to Whole Genera.</title>
        <authorList>
            <person name="Goeker M."/>
        </authorList>
    </citation>
    <scope>NUCLEOTIDE SEQUENCE [LARGE SCALE GENOMIC DNA]</scope>
    <source>
        <strain evidence="8 9">DSM 22413</strain>
    </source>
</reference>
<keyword evidence="9" id="KW-1185">Reference proteome</keyword>
<sequence length="1502" mass="159302">MRLKLTLVRSSGTSDDVVVTADAATTVADVARTIVRVDPRGGVAERSTGGLTLQAQLPGQERPVVLPPDVPLGEAWIGSGAAVAVLDAGVHRSGPALGDAPVRVQVRVVAGPDAGLTVNLPDGSYVIGRAAGADVLLSDALVSKRHARLEVNQGIELVDLGSANGVQVDGGLITRLRVEAAQTVQIGDTVLVVEPHGGTVLTGVQASAGPVPFNRSPRVEPRYEGVELASPDAPAEEEKAPFPLLGMLAPLLMGGAMYAITGRPSSLIFVVMTPMMLIGNFATQKKQRKRRRERQVERFEERLEGLEATLGSRAQEEHVGRLLEAPATTQALGEAVRRGPLLWTRRPEHWSFLNVRLGVGAMPSRTTVKTREGGDMLPEYTERLDALVDRYRRVPGVPVIENLHDVGALGLAGSPSYTVATLQALLVQLTALHSPAELAVAAIVSPGWTQPLGWLSWMPHTSSPQSPLEGSHLADSPSSAATLLAEIEEVVSTRLAAKGAQSGTWRGAVGADDAALDRGASVGTDKAKGSQAPLPALVVIVADDAGVDRARLTQLAERGADAGVYPIWVAPTVERLPGACRTFLAYDEAGRAAVGLVRLGERIDGVDVSQDVVDTQAAYDYARRMAPVFDAGAIVEDSSDLPRSVSLVTLVGHDMAEGADAVLDRWRQNQSVHDRTPGATPKRRKAGTLRAIVGSAGVDAMQLDLRSQGPHALVGGTTGSGKSEFLQAWVLGMAAEYSPDRVTFLFVDYKGGSAFADCVSLPHCVGLVTDLSPHLVRRALTSLRAELHFREHLLNRKKAKDLLELEKRGDPECPPALVLVIDEFAALVGEVPEFVDGVVDIAQRGRSLGIHLIMATQRPAGVIKDNLRANTNLRVALRMADETDAVDVVDVPDPARFDPGLPGRGLAKTGPGRLQVFQSAYAGGWTTREPERLDVEVAELRFGGEVRWEEPAGTVDEVAAEDDLGPTDQQRLVSSIGAASEHARIPAPRRPWQDELATAYDLTKLRQRTDSELLLGVADLPERQVQSPVYFLPDVEGHLAVYGTSGAGKSTTLRTLAGAAGITPRGGPVHVYALDFAAGALRMLDDLPHVGAVINGDDVERVVALMRMLRTELEGRADAFAEANASSITEFRRITGRTDLPRLLLLLDNLAEFRDQFEAGAGRAEWFDVFRDILANGRQLGIHVVFTADRSGAVPTYVRSLVQRNVLHRLTDDGYVAFGAPRDIITPTSPSGRAVVDNVEVQVAVLGGTSSVAEQAAATKRLADAMRRAGIRPAPEVAVLPAEYPASRLPDAVGGQPVVGLDAVTLEPVGFAPEGVLLVAGPPASGRTNAVAALVGAVRRADPSTRAYLFAPGRSPLAGAVAWAAVATTVDAAATLAQDLAAAITDEDTEGRVLVVVESINEYLQSPADRHLVELIKAARSSGHLLVADAETSAWNASWPLFAEVKAARRGLLLQPDNLDGDNILRTSLPRASKGEYPVGRGAWVARGKVARVQVPLVLGER</sequence>
<evidence type="ECO:0000256" key="3">
    <source>
        <dbReference type="ARBA" id="ARBA00022840"/>
    </source>
</evidence>
<dbReference type="Gene3D" id="3.40.50.300">
    <property type="entry name" value="P-loop containing nucleotide triphosphate hydrolases"/>
    <property type="match status" value="4"/>
</dbReference>
<dbReference type="InterPro" id="IPR050206">
    <property type="entry name" value="FtsK/SpoIIIE/SftA"/>
</dbReference>
<dbReference type="InterPro" id="IPR032030">
    <property type="entry name" value="YscD_cytoplasmic_dom"/>
</dbReference>
<dbReference type="InterPro" id="IPR008984">
    <property type="entry name" value="SMAD_FHA_dom_sf"/>
</dbReference>
<dbReference type="PROSITE" id="PS50006">
    <property type="entry name" value="FHA_DOMAIN"/>
    <property type="match status" value="1"/>
</dbReference>
<dbReference type="CDD" id="cd00060">
    <property type="entry name" value="FHA"/>
    <property type="match status" value="1"/>
</dbReference>
<keyword evidence="3 4" id="KW-0067">ATP-binding</keyword>
<dbReference type="InterPro" id="IPR003593">
    <property type="entry name" value="AAA+_ATPase"/>
</dbReference>
<evidence type="ECO:0000259" key="6">
    <source>
        <dbReference type="PROSITE" id="PS50006"/>
    </source>
</evidence>
<dbReference type="PANTHER" id="PTHR22683:SF1">
    <property type="entry name" value="TYPE VII SECRETION SYSTEM PROTEIN ESSC"/>
    <property type="match status" value="1"/>
</dbReference>
<dbReference type="Pfam" id="PF01580">
    <property type="entry name" value="FtsK_SpoIIIE"/>
    <property type="match status" value="2"/>
</dbReference>
<keyword evidence="2 4" id="KW-0547">Nucleotide-binding</keyword>
<evidence type="ECO:0000313" key="9">
    <source>
        <dbReference type="Proteomes" id="UP000231586"/>
    </source>
</evidence>
<keyword evidence="5" id="KW-0175">Coiled coil</keyword>
<evidence type="ECO:0000256" key="4">
    <source>
        <dbReference type="PROSITE-ProRule" id="PRU00289"/>
    </source>
</evidence>
<evidence type="ECO:0000256" key="1">
    <source>
        <dbReference type="ARBA" id="ARBA00022553"/>
    </source>
</evidence>
<feature type="coiled-coil region" evidence="5">
    <location>
        <begin position="282"/>
        <end position="316"/>
    </location>
</feature>
<dbReference type="Proteomes" id="UP000231586">
    <property type="component" value="Unassembled WGS sequence"/>
</dbReference>
<feature type="domain" description="FtsK" evidence="7">
    <location>
        <begin position="698"/>
        <end position="886"/>
    </location>
</feature>
<dbReference type="SUPFAM" id="SSF52540">
    <property type="entry name" value="P-loop containing nucleoside triphosphate hydrolases"/>
    <property type="match status" value="2"/>
</dbReference>
<dbReference type="PANTHER" id="PTHR22683">
    <property type="entry name" value="SPORULATION PROTEIN RELATED"/>
    <property type="match status" value="1"/>
</dbReference>
<dbReference type="InterPro" id="IPR002543">
    <property type="entry name" value="FtsK_dom"/>
</dbReference>
<evidence type="ECO:0000259" key="7">
    <source>
        <dbReference type="PROSITE" id="PS50901"/>
    </source>
</evidence>
<dbReference type="GO" id="GO:0003677">
    <property type="term" value="F:DNA binding"/>
    <property type="evidence" value="ECO:0007669"/>
    <property type="project" value="InterPro"/>
</dbReference>
<dbReference type="InterPro" id="IPR000253">
    <property type="entry name" value="FHA_dom"/>
</dbReference>
<dbReference type="RefSeq" id="WP_100348916.1">
    <property type="nucleotide sequence ID" value="NZ_PGTZ01000006.1"/>
</dbReference>
<evidence type="ECO:0000256" key="5">
    <source>
        <dbReference type="SAM" id="Coils"/>
    </source>
</evidence>
<keyword evidence="1" id="KW-0597">Phosphoprotein</keyword>
<organism evidence="8 9">
    <name type="scientific">Luteimicrobium subarcticum</name>
    <dbReference type="NCBI Taxonomy" id="620910"/>
    <lineage>
        <taxon>Bacteria</taxon>
        <taxon>Bacillati</taxon>
        <taxon>Actinomycetota</taxon>
        <taxon>Actinomycetes</taxon>
        <taxon>Micrococcales</taxon>
        <taxon>Luteimicrobium</taxon>
    </lineage>
</organism>
<dbReference type="GO" id="GO:0005524">
    <property type="term" value="F:ATP binding"/>
    <property type="evidence" value="ECO:0007669"/>
    <property type="project" value="UniProtKB-UniRule"/>
</dbReference>